<dbReference type="InterPro" id="IPR007788">
    <property type="entry name" value="QCT"/>
</dbReference>
<evidence type="ECO:0000313" key="1">
    <source>
        <dbReference type="EMBL" id="SFU53676.1"/>
    </source>
</evidence>
<dbReference type="AlphaFoldDB" id="A0A1I7GZK0"/>
<dbReference type="PROSITE" id="PS51257">
    <property type="entry name" value="PROKAR_LIPOPROTEIN"/>
    <property type="match status" value="1"/>
</dbReference>
<evidence type="ECO:0000313" key="2">
    <source>
        <dbReference type="Proteomes" id="UP000199138"/>
    </source>
</evidence>
<dbReference type="PANTHER" id="PTHR31270:SF1">
    <property type="entry name" value="GLUTAMINYL-PEPTIDE CYCLOTRANSFERASE"/>
    <property type="match status" value="1"/>
</dbReference>
<organism evidence="1 2">
    <name type="scientific">Pustulibacterium marinum</name>
    <dbReference type="NCBI Taxonomy" id="1224947"/>
    <lineage>
        <taxon>Bacteria</taxon>
        <taxon>Pseudomonadati</taxon>
        <taxon>Bacteroidota</taxon>
        <taxon>Flavobacteriia</taxon>
        <taxon>Flavobacteriales</taxon>
        <taxon>Flavobacteriaceae</taxon>
        <taxon>Pustulibacterium</taxon>
    </lineage>
</organism>
<dbReference type="STRING" id="1224947.SAMN05216480_106114"/>
<dbReference type="OrthoDB" id="9783700at2"/>
<dbReference type="SUPFAM" id="SSF50969">
    <property type="entry name" value="YVTN repeat-like/Quinoprotein amine dehydrogenase"/>
    <property type="match status" value="1"/>
</dbReference>
<protein>
    <submittedName>
        <fullName evidence="1">Glutamine cyclotransferase</fullName>
    </submittedName>
</protein>
<sequence>MNLYKYLAVISLSATVLSCGGKKSNKKNNFSVEITSKNKEFKVNDTLKFNLKNADGRSTSQISYYIGETKVPEENGQIILKDIPLGSQNFRAVINSEDKTESLSQNIKIYADEAPTIYNVKILKEYPHDIEAYTQGLEFYKDTLYESTGLRGKSSLRKTDYKTGEVLQKIDLDPTYFGEGITILNDKIYMLTWQSMLGFVYDVNSFEKLKDFRFEESKEGWGLCNNGKTLFKSDGSEKIWTLNTETLEENSNFQLVTNKAIYSKANELEYVDGLIYANSYTHDGIMIIDPTSGAIKGVVDCRGLKEKVTQHNKLDVLNGIAYNPKTKTFFITGKNWDKMFEVTFEPK</sequence>
<dbReference type="Proteomes" id="UP000199138">
    <property type="component" value="Unassembled WGS sequence"/>
</dbReference>
<dbReference type="GO" id="GO:0016603">
    <property type="term" value="F:glutaminyl-peptide cyclotransferase activity"/>
    <property type="evidence" value="ECO:0007669"/>
    <property type="project" value="InterPro"/>
</dbReference>
<dbReference type="EMBL" id="FPBK01000006">
    <property type="protein sequence ID" value="SFU53676.1"/>
    <property type="molecule type" value="Genomic_DNA"/>
</dbReference>
<reference evidence="1 2" key="1">
    <citation type="submission" date="2016-10" db="EMBL/GenBank/DDBJ databases">
        <authorList>
            <person name="de Groot N.N."/>
        </authorList>
    </citation>
    <scope>NUCLEOTIDE SEQUENCE [LARGE SCALE GENOMIC DNA]</scope>
    <source>
        <strain evidence="1 2">CGMCC 1.12333</strain>
    </source>
</reference>
<dbReference type="Pfam" id="PF05096">
    <property type="entry name" value="Glu_cyclase_2"/>
    <property type="match status" value="1"/>
</dbReference>
<keyword evidence="2" id="KW-1185">Reference proteome</keyword>
<accession>A0A1I7GZK0</accession>
<keyword evidence="1" id="KW-0808">Transferase</keyword>
<dbReference type="InterPro" id="IPR011044">
    <property type="entry name" value="Quino_amine_DH_bsu"/>
</dbReference>
<name>A0A1I7GZK0_9FLAO</name>
<dbReference type="PANTHER" id="PTHR31270">
    <property type="entry name" value="GLUTAMINYL-PEPTIDE CYCLOTRANSFERASE"/>
    <property type="match status" value="1"/>
</dbReference>
<proteinExistence type="predicted"/>
<gene>
    <name evidence="1" type="ORF">SAMN05216480_106114</name>
</gene>